<dbReference type="AlphaFoldDB" id="A0A9P5Y0M3"/>
<gene>
    <name evidence="1" type="ORF">BDZ94DRAFT_1300834</name>
</gene>
<sequence>MPTPISETARNFIKRTPGIPSSFYSTPPRYQLLPSRQADVKVSDKLAMLVAELPVEILGEIFVHCLPSLINGRRENSPAVQQAPMLLCRVCVRWREIALGMPILWASFSARASSRRNRYRHASLMKFWLERSQACPLSLELMGSELDDIRGLLDTTFPLFLSEVDRWKRVNLYLNPEVCEQFLAATPGTKPQLEKLILHVLDSTDEQVHQLPTILNKFTQLRQLAIHHSFVVPLHGLRFSALTHIELYTPVSLDRCITILSECSKILELKLADIRASNAPIMAMNIDLPVLVKLELVSDCTDVGEILSHLTCRTLRDLVIDHSLALNTREPYYLNDFLARSSCELSSLTLKHDYASEGEILGYISSPVLRSLRSLVLYSWGVTDRALLGLRCSGTEGGSTNMPLLEKIDLEVGEVSDGLSSEILSSRVGAGIQTTKSPLKYFRVRFLEAYPQIPQRGYCSGIAVRESHKSDVERFKEFCGLGIYVSYIFGC</sequence>
<comment type="caution">
    <text evidence="1">The sequence shown here is derived from an EMBL/GenBank/DDBJ whole genome shotgun (WGS) entry which is preliminary data.</text>
</comment>
<organism evidence="1 2">
    <name type="scientific">Collybia nuda</name>
    <dbReference type="NCBI Taxonomy" id="64659"/>
    <lineage>
        <taxon>Eukaryota</taxon>
        <taxon>Fungi</taxon>
        <taxon>Dikarya</taxon>
        <taxon>Basidiomycota</taxon>
        <taxon>Agaricomycotina</taxon>
        <taxon>Agaricomycetes</taxon>
        <taxon>Agaricomycetidae</taxon>
        <taxon>Agaricales</taxon>
        <taxon>Tricholomatineae</taxon>
        <taxon>Clitocybaceae</taxon>
        <taxon>Collybia</taxon>
    </lineage>
</organism>
<accession>A0A9P5Y0M3</accession>
<dbReference type="SUPFAM" id="SSF52047">
    <property type="entry name" value="RNI-like"/>
    <property type="match status" value="1"/>
</dbReference>
<name>A0A9P5Y0M3_9AGAR</name>
<dbReference type="EMBL" id="MU150325">
    <property type="protein sequence ID" value="KAF9459050.1"/>
    <property type="molecule type" value="Genomic_DNA"/>
</dbReference>
<evidence type="ECO:0000313" key="2">
    <source>
        <dbReference type="Proteomes" id="UP000807353"/>
    </source>
</evidence>
<dbReference type="Proteomes" id="UP000807353">
    <property type="component" value="Unassembled WGS sequence"/>
</dbReference>
<protein>
    <recommendedName>
        <fullName evidence="3">F-box domain-containing protein</fullName>
    </recommendedName>
</protein>
<evidence type="ECO:0000313" key="1">
    <source>
        <dbReference type="EMBL" id="KAF9459050.1"/>
    </source>
</evidence>
<keyword evidence="2" id="KW-1185">Reference proteome</keyword>
<proteinExistence type="predicted"/>
<dbReference type="Gene3D" id="3.80.10.10">
    <property type="entry name" value="Ribonuclease Inhibitor"/>
    <property type="match status" value="1"/>
</dbReference>
<evidence type="ECO:0008006" key="3">
    <source>
        <dbReference type="Google" id="ProtNLM"/>
    </source>
</evidence>
<reference evidence="1" key="1">
    <citation type="submission" date="2020-11" db="EMBL/GenBank/DDBJ databases">
        <authorList>
            <consortium name="DOE Joint Genome Institute"/>
            <person name="Ahrendt S."/>
            <person name="Riley R."/>
            <person name="Andreopoulos W."/>
            <person name="Labutti K."/>
            <person name="Pangilinan J."/>
            <person name="Ruiz-Duenas F.J."/>
            <person name="Barrasa J.M."/>
            <person name="Sanchez-Garcia M."/>
            <person name="Camarero S."/>
            <person name="Miyauchi S."/>
            <person name="Serrano A."/>
            <person name="Linde D."/>
            <person name="Babiker R."/>
            <person name="Drula E."/>
            <person name="Ayuso-Fernandez I."/>
            <person name="Pacheco R."/>
            <person name="Padilla G."/>
            <person name="Ferreira P."/>
            <person name="Barriuso J."/>
            <person name="Kellner H."/>
            <person name="Castanera R."/>
            <person name="Alfaro M."/>
            <person name="Ramirez L."/>
            <person name="Pisabarro A.G."/>
            <person name="Kuo A."/>
            <person name="Tritt A."/>
            <person name="Lipzen A."/>
            <person name="He G."/>
            <person name="Yan M."/>
            <person name="Ng V."/>
            <person name="Cullen D."/>
            <person name="Martin F."/>
            <person name="Rosso M.-N."/>
            <person name="Henrissat B."/>
            <person name="Hibbett D."/>
            <person name="Martinez A.T."/>
            <person name="Grigoriev I.V."/>
        </authorList>
    </citation>
    <scope>NUCLEOTIDE SEQUENCE</scope>
    <source>
        <strain evidence="1">CBS 247.69</strain>
    </source>
</reference>
<dbReference type="InterPro" id="IPR032675">
    <property type="entry name" value="LRR_dom_sf"/>
</dbReference>
<dbReference type="OrthoDB" id="2269034at2759"/>